<dbReference type="InterPro" id="IPR000182">
    <property type="entry name" value="GNAT_dom"/>
</dbReference>
<dbReference type="OrthoDB" id="9812988at2"/>
<dbReference type="SUPFAM" id="SSF55729">
    <property type="entry name" value="Acyl-CoA N-acyltransferases (Nat)"/>
    <property type="match status" value="1"/>
</dbReference>
<dbReference type="AlphaFoldDB" id="A0A5P8E6V3"/>
<dbReference type="Pfam" id="PF00583">
    <property type="entry name" value="Acetyltransf_1"/>
    <property type="match status" value="1"/>
</dbReference>
<dbReference type="RefSeq" id="WP_111899179.1">
    <property type="nucleotide sequence ID" value="NZ_CP033459.1"/>
</dbReference>
<reference evidence="2 3" key="1">
    <citation type="submission" date="2018-11" db="EMBL/GenBank/DDBJ databases">
        <authorList>
            <person name="Na S.W."/>
            <person name="Baik M."/>
        </authorList>
    </citation>
    <scope>NUCLEOTIDE SEQUENCE [LARGE SCALE GENOMIC DNA]</scope>
    <source>
        <strain evidence="2 3">E39</strain>
    </source>
</reference>
<organism evidence="2 3">
    <name type="scientific">Pseudoprevotella muciniphila</name>
    <dbReference type="NCBI Taxonomy" id="2133944"/>
    <lineage>
        <taxon>Bacteria</taxon>
        <taxon>Pseudomonadati</taxon>
        <taxon>Bacteroidota</taxon>
        <taxon>Bacteroidia</taxon>
        <taxon>Bacteroidales</taxon>
        <taxon>Prevotellaceae</taxon>
        <taxon>Pseudoprevotella</taxon>
    </lineage>
</organism>
<evidence type="ECO:0000313" key="2">
    <source>
        <dbReference type="EMBL" id="QFQ12607.1"/>
    </source>
</evidence>
<dbReference type="CDD" id="cd04301">
    <property type="entry name" value="NAT_SF"/>
    <property type="match status" value="1"/>
</dbReference>
<dbReference type="GO" id="GO:0016747">
    <property type="term" value="F:acyltransferase activity, transferring groups other than amino-acyl groups"/>
    <property type="evidence" value="ECO:0007669"/>
    <property type="project" value="InterPro"/>
</dbReference>
<dbReference type="InterPro" id="IPR016181">
    <property type="entry name" value="Acyl_CoA_acyltransferase"/>
</dbReference>
<feature type="domain" description="N-acetyltransferase" evidence="1">
    <location>
        <begin position="6"/>
        <end position="166"/>
    </location>
</feature>
<keyword evidence="3" id="KW-1185">Reference proteome</keyword>
<evidence type="ECO:0000313" key="3">
    <source>
        <dbReference type="Proteomes" id="UP000249375"/>
    </source>
</evidence>
<protein>
    <submittedName>
        <fullName evidence="2">GNAT family N-acetyltransferase</fullName>
    </submittedName>
</protein>
<accession>A0A5P8E6V3</accession>
<name>A0A5P8E6V3_9BACT</name>
<evidence type="ECO:0000259" key="1">
    <source>
        <dbReference type="PROSITE" id="PS51186"/>
    </source>
</evidence>
<dbReference type="KEGG" id="alq:C7Y71_006035"/>
<proteinExistence type="predicted"/>
<dbReference type="PROSITE" id="PS51186">
    <property type="entry name" value="GNAT"/>
    <property type="match status" value="1"/>
</dbReference>
<dbReference type="Proteomes" id="UP000249375">
    <property type="component" value="Chromosome"/>
</dbReference>
<keyword evidence="2" id="KW-0808">Transferase</keyword>
<dbReference type="EMBL" id="CP033459">
    <property type="protein sequence ID" value="QFQ12607.1"/>
    <property type="molecule type" value="Genomic_DNA"/>
</dbReference>
<gene>
    <name evidence="2" type="ORF">C7Y71_006035</name>
</gene>
<sequence length="211" mass="23946">MESKDIVVRHATASDTHYAERICKLIYESALNRGTGIARRTPEYVSSRMEEGKAVVALDGDKVVGFSYIETWSHGDYVATSGLIVDPDYRGMGIATRIKEQTFALARLRYPEAKIFSITTSLPVMKLNTRLGYKPVTLSELTQDPEYWKGCEGCVNYDILMRNNRRVCLCYGMLFDPKDPDNQSEGKKGSFFTPYIMNIKNKLKAIFNLKK</sequence>
<dbReference type="Gene3D" id="3.40.630.30">
    <property type="match status" value="1"/>
</dbReference>